<evidence type="ECO:0000313" key="1">
    <source>
        <dbReference type="EMBL" id="WVY94354.1"/>
    </source>
</evidence>
<proteinExistence type="predicted"/>
<dbReference type="Proteomes" id="UP001374535">
    <property type="component" value="Chromosome 10"/>
</dbReference>
<dbReference type="EMBL" id="CP144691">
    <property type="protein sequence ID" value="WVY94354.1"/>
    <property type="molecule type" value="Genomic_DNA"/>
</dbReference>
<dbReference type="AlphaFoldDB" id="A0AAQ3MPC5"/>
<evidence type="ECO:0000313" key="2">
    <source>
        <dbReference type="Proteomes" id="UP001374535"/>
    </source>
</evidence>
<keyword evidence="2" id="KW-1185">Reference proteome</keyword>
<accession>A0AAQ3MPC5</accession>
<reference evidence="1 2" key="1">
    <citation type="journal article" date="2023" name="Life. Sci Alliance">
        <title>Evolutionary insights into 3D genome organization and epigenetic landscape of Vigna mungo.</title>
        <authorList>
            <person name="Junaid A."/>
            <person name="Singh B."/>
            <person name="Bhatia S."/>
        </authorList>
    </citation>
    <scope>NUCLEOTIDE SEQUENCE [LARGE SCALE GENOMIC DNA]</scope>
    <source>
        <strain evidence="1">Urdbean</strain>
    </source>
</reference>
<gene>
    <name evidence="1" type="ORF">V8G54_033442</name>
</gene>
<organism evidence="1 2">
    <name type="scientific">Vigna mungo</name>
    <name type="common">Black gram</name>
    <name type="synonym">Phaseolus mungo</name>
    <dbReference type="NCBI Taxonomy" id="3915"/>
    <lineage>
        <taxon>Eukaryota</taxon>
        <taxon>Viridiplantae</taxon>
        <taxon>Streptophyta</taxon>
        <taxon>Embryophyta</taxon>
        <taxon>Tracheophyta</taxon>
        <taxon>Spermatophyta</taxon>
        <taxon>Magnoliopsida</taxon>
        <taxon>eudicotyledons</taxon>
        <taxon>Gunneridae</taxon>
        <taxon>Pentapetalae</taxon>
        <taxon>rosids</taxon>
        <taxon>fabids</taxon>
        <taxon>Fabales</taxon>
        <taxon>Fabaceae</taxon>
        <taxon>Papilionoideae</taxon>
        <taxon>50 kb inversion clade</taxon>
        <taxon>NPAAA clade</taxon>
        <taxon>indigoferoid/millettioid clade</taxon>
        <taxon>Phaseoleae</taxon>
        <taxon>Vigna</taxon>
    </lineage>
</organism>
<protein>
    <submittedName>
        <fullName evidence="1">Uncharacterized protein</fullName>
    </submittedName>
</protein>
<feature type="non-terminal residue" evidence="1">
    <location>
        <position position="1"/>
    </location>
</feature>
<name>A0AAQ3MPC5_VIGMU</name>
<sequence length="149" mass="16752">KAYPDARTFDALDGVSVLKIRRRRRRRKNVTGPSDLSSFEFEGLFFPRTKPERVLEVPGFGENHGPKHLGIRTIAVGGSDCEGGRAKGVNGGDIGRGYEQPRREFQALGYDVGGVGERDKSTAWPWFSWLFFPPKRNSCRGLKWRSSHS</sequence>